<feature type="transmembrane region" description="Helical" evidence="1">
    <location>
        <begin position="226"/>
        <end position="244"/>
    </location>
</feature>
<keyword evidence="3" id="KW-1185">Reference proteome</keyword>
<comment type="caution">
    <text evidence="2">The sequence shown here is derived from an EMBL/GenBank/DDBJ whole genome shotgun (WGS) entry which is preliminary data.</text>
</comment>
<dbReference type="RefSeq" id="WP_377484271.1">
    <property type="nucleotide sequence ID" value="NZ_JBHUOX010000006.1"/>
</dbReference>
<organism evidence="2 3">
    <name type="scientific">Pontibacter toksunensis</name>
    <dbReference type="NCBI Taxonomy" id="1332631"/>
    <lineage>
        <taxon>Bacteria</taxon>
        <taxon>Pseudomonadati</taxon>
        <taxon>Bacteroidota</taxon>
        <taxon>Cytophagia</taxon>
        <taxon>Cytophagales</taxon>
        <taxon>Hymenobacteraceae</taxon>
        <taxon>Pontibacter</taxon>
    </lineage>
</organism>
<accession>A0ABW6BVE1</accession>
<feature type="transmembrane region" description="Helical" evidence="1">
    <location>
        <begin position="111"/>
        <end position="130"/>
    </location>
</feature>
<feature type="transmembrane region" description="Helical" evidence="1">
    <location>
        <begin position="32"/>
        <end position="56"/>
    </location>
</feature>
<protein>
    <submittedName>
        <fullName evidence="2">Uncharacterized protein</fullName>
    </submittedName>
</protein>
<evidence type="ECO:0000313" key="3">
    <source>
        <dbReference type="Proteomes" id="UP001597641"/>
    </source>
</evidence>
<dbReference type="Proteomes" id="UP001597641">
    <property type="component" value="Unassembled WGS sequence"/>
</dbReference>
<proteinExistence type="predicted"/>
<evidence type="ECO:0000313" key="2">
    <source>
        <dbReference type="EMBL" id="MFD3000834.1"/>
    </source>
</evidence>
<keyword evidence="1" id="KW-0812">Transmembrane</keyword>
<dbReference type="EMBL" id="JBHUOX010000006">
    <property type="protein sequence ID" value="MFD3000834.1"/>
    <property type="molecule type" value="Genomic_DNA"/>
</dbReference>
<feature type="transmembrane region" description="Helical" evidence="1">
    <location>
        <begin position="373"/>
        <end position="393"/>
    </location>
</feature>
<reference evidence="3" key="1">
    <citation type="journal article" date="2019" name="Int. J. Syst. Evol. Microbiol.">
        <title>The Global Catalogue of Microorganisms (GCM) 10K type strain sequencing project: providing services to taxonomists for standard genome sequencing and annotation.</title>
        <authorList>
            <consortium name="The Broad Institute Genomics Platform"/>
            <consortium name="The Broad Institute Genome Sequencing Center for Infectious Disease"/>
            <person name="Wu L."/>
            <person name="Ma J."/>
        </authorList>
    </citation>
    <scope>NUCLEOTIDE SEQUENCE [LARGE SCALE GENOMIC DNA]</scope>
    <source>
        <strain evidence="3">KCTC 23984</strain>
    </source>
</reference>
<gene>
    <name evidence="2" type="ORF">ACFS7Z_10715</name>
</gene>
<keyword evidence="1" id="KW-1133">Transmembrane helix</keyword>
<sequence length="426" mass="48528">MSILIYVLNLLLLGGLLGWMQRQEWTKVIKPYFYPALIFKMVCGVLLGLLYTYYYAGGDTTTYHKASLLLTAYAKQNAAGYLRLLFFNVFESEAFRATVPFTKFADFSNSFYFIKLLSVLNLFTAGFYYLNALYLSLFSFWGAARLVAVLSQLFPQWRAAAAAAFFFFPSVAFWSAGLSKDAFMFGSMCWVVAFAFSVAHGQRVSFWHILLLPMMLYVFIRIKLFYSAVIVPLLLLYIIVKRAAEKVEVLMHRQVFFFLLSFFVGVLLTVLLQDYLPMDYLLEHSTRNYVAMLKMSLHGPHIVLENMAPSVKGLILSYPEALLSAVYRPFFGEAWEALYVLMGLENLLLLLLSVMALASAVKNPGLKVEPVHVLFLLFVLLLGGIVGLTTPNFGSLSRYRIVFLPFLVFLLLQNRFAQRLLQDLKL</sequence>
<feature type="transmembrane region" description="Helical" evidence="1">
    <location>
        <begin position="399"/>
        <end position="417"/>
    </location>
</feature>
<feature type="transmembrane region" description="Helical" evidence="1">
    <location>
        <begin position="256"/>
        <end position="276"/>
    </location>
</feature>
<feature type="transmembrane region" description="Helical" evidence="1">
    <location>
        <begin position="182"/>
        <end position="199"/>
    </location>
</feature>
<evidence type="ECO:0000256" key="1">
    <source>
        <dbReference type="SAM" id="Phobius"/>
    </source>
</evidence>
<feature type="transmembrane region" description="Helical" evidence="1">
    <location>
        <begin position="159"/>
        <end position="176"/>
    </location>
</feature>
<keyword evidence="1" id="KW-0472">Membrane</keyword>
<name>A0ABW6BVE1_9BACT</name>
<feature type="transmembrane region" description="Helical" evidence="1">
    <location>
        <begin position="337"/>
        <end position="361"/>
    </location>
</feature>